<evidence type="ECO:0000256" key="1">
    <source>
        <dbReference type="SAM" id="Phobius"/>
    </source>
</evidence>
<dbReference type="AlphaFoldDB" id="A0A8S1RIH5"/>
<protein>
    <submittedName>
        <fullName evidence="2">Uncharacterized protein</fullName>
    </submittedName>
</protein>
<feature type="transmembrane region" description="Helical" evidence="1">
    <location>
        <begin position="420"/>
        <end position="441"/>
    </location>
</feature>
<comment type="caution">
    <text evidence="2">The sequence shown here is derived from an EMBL/GenBank/DDBJ whole genome shotgun (WGS) entry which is preliminary data.</text>
</comment>
<proteinExistence type="predicted"/>
<reference evidence="2" key="1">
    <citation type="submission" date="2021-01" db="EMBL/GenBank/DDBJ databases">
        <authorList>
            <consortium name="Genoscope - CEA"/>
            <person name="William W."/>
        </authorList>
    </citation>
    <scope>NUCLEOTIDE SEQUENCE</scope>
</reference>
<sequence>MLRLAFKQLSRQSFLQKMKIYELLFERGLKFYKHNQYHNALDQFEICMSIFVEAKKSKRWEDTKFEDLNCIRCPQQQQIKDLWKKLFELMGKCYYVLHQKAACIKMCDYWQQLNPLCASAFILRAQSRFLSEPITQLDCHMICKDLKFAQQLDPLNEDLARVNDMVKAQLQKFEEYYDSDKELYPQYFDDISQQNDEEDLSQDFMAQLIQQDNDQELSYEQDPKKPIPIEVQELGRFIETRGMDIVKTYQQNGQLKEAEDLKDKLQKALIAKQQLEKISQLDFNKPKKKLYQFAQNFGIDLLDPQVQSEFKRIQEQNLEEIREWLKQNQWNYIDKATQIQQQEKARQELAKLQFKRKTIPQKHSKHKCLKKTQFGLSLQQNNSSSPSMINTTQSVFEQKNSVFDNKTSDEDIQICSINCFINFSILLLAVFTILSTIYYQFLG</sequence>
<accession>A0A8S1RIH5</accession>
<name>A0A8S1RIH5_9CILI</name>
<organism evidence="2 3">
    <name type="scientific">Paramecium sonneborni</name>
    <dbReference type="NCBI Taxonomy" id="65129"/>
    <lineage>
        <taxon>Eukaryota</taxon>
        <taxon>Sar</taxon>
        <taxon>Alveolata</taxon>
        <taxon>Ciliophora</taxon>
        <taxon>Intramacronucleata</taxon>
        <taxon>Oligohymenophorea</taxon>
        <taxon>Peniculida</taxon>
        <taxon>Parameciidae</taxon>
        <taxon>Paramecium</taxon>
    </lineage>
</organism>
<keyword evidence="1" id="KW-1133">Transmembrane helix</keyword>
<keyword evidence="1" id="KW-0812">Transmembrane</keyword>
<dbReference type="Proteomes" id="UP000692954">
    <property type="component" value="Unassembled WGS sequence"/>
</dbReference>
<dbReference type="OrthoDB" id="304291at2759"/>
<evidence type="ECO:0000313" key="2">
    <source>
        <dbReference type="EMBL" id="CAD8126749.1"/>
    </source>
</evidence>
<gene>
    <name evidence="2" type="ORF">PSON_ATCC_30995.1.T1700047</name>
</gene>
<keyword evidence="3" id="KW-1185">Reference proteome</keyword>
<evidence type="ECO:0000313" key="3">
    <source>
        <dbReference type="Proteomes" id="UP000692954"/>
    </source>
</evidence>
<keyword evidence="1" id="KW-0472">Membrane</keyword>
<dbReference type="EMBL" id="CAJJDN010000170">
    <property type="protein sequence ID" value="CAD8126749.1"/>
    <property type="molecule type" value="Genomic_DNA"/>
</dbReference>